<protein>
    <submittedName>
        <fullName evidence="1">Uncharacterized protein</fullName>
    </submittedName>
</protein>
<reference evidence="1" key="1">
    <citation type="submission" date="2020-06" db="EMBL/GenBank/DDBJ databases">
        <authorList>
            <person name="Li T."/>
            <person name="Hu X."/>
            <person name="Zhang T."/>
            <person name="Song X."/>
            <person name="Zhang H."/>
            <person name="Dai N."/>
            <person name="Sheng W."/>
            <person name="Hou X."/>
            <person name="Wei L."/>
        </authorList>
    </citation>
    <scope>NUCLEOTIDE SEQUENCE</scope>
    <source>
        <strain evidence="1">G02</strain>
        <tissue evidence="1">Leaf</tissue>
    </source>
</reference>
<comment type="caution">
    <text evidence="1">The sequence shown here is derived from an EMBL/GenBank/DDBJ whole genome shotgun (WGS) entry which is preliminary data.</text>
</comment>
<evidence type="ECO:0000313" key="1">
    <source>
        <dbReference type="EMBL" id="KAL0336708.1"/>
    </source>
</evidence>
<reference evidence="1" key="2">
    <citation type="journal article" date="2024" name="Plant">
        <title>Genomic evolution and insights into agronomic trait innovations of Sesamum species.</title>
        <authorList>
            <person name="Miao H."/>
            <person name="Wang L."/>
            <person name="Qu L."/>
            <person name="Liu H."/>
            <person name="Sun Y."/>
            <person name="Le M."/>
            <person name="Wang Q."/>
            <person name="Wei S."/>
            <person name="Zheng Y."/>
            <person name="Lin W."/>
            <person name="Duan Y."/>
            <person name="Cao H."/>
            <person name="Xiong S."/>
            <person name="Wang X."/>
            <person name="Wei L."/>
            <person name="Li C."/>
            <person name="Ma Q."/>
            <person name="Ju M."/>
            <person name="Zhao R."/>
            <person name="Li G."/>
            <person name="Mu C."/>
            <person name="Tian Q."/>
            <person name="Mei H."/>
            <person name="Zhang T."/>
            <person name="Gao T."/>
            <person name="Zhang H."/>
        </authorList>
    </citation>
    <scope>NUCLEOTIDE SEQUENCE</scope>
    <source>
        <strain evidence="1">G02</strain>
    </source>
</reference>
<dbReference type="AlphaFoldDB" id="A0AAW2N0J7"/>
<sequence>MAEYYNWISHGKDIVQDYYEAPSVPQVSEEPTSAGHVEGNYLQLGDEQRMDWAQKMVFYATGLSYFASSHKNVPNDGMRSYPVDTCTSSYVYGGSDLYDYDESGLTDRFFNVVHAADQPLWDSCNQSQLGVVAEFVDIKVDGHIYERIYDRISQWTNRILPSNHNLLGDYYNMKKLVKDLGLPVKKIHACKNGFMLY</sequence>
<gene>
    <name evidence="1" type="ORF">Sradi_4882700</name>
</gene>
<proteinExistence type="predicted"/>
<dbReference type="EMBL" id="JACGWJ010000021">
    <property type="protein sequence ID" value="KAL0336708.1"/>
    <property type="molecule type" value="Genomic_DNA"/>
</dbReference>
<name>A0AAW2N0J7_SESRA</name>
<accession>A0AAW2N0J7</accession>
<organism evidence="1">
    <name type="scientific">Sesamum radiatum</name>
    <name type="common">Black benniseed</name>
    <dbReference type="NCBI Taxonomy" id="300843"/>
    <lineage>
        <taxon>Eukaryota</taxon>
        <taxon>Viridiplantae</taxon>
        <taxon>Streptophyta</taxon>
        <taxon>Embryophyta</taxon>
        <taxon>Tracheophyta</taxon>
        <taxon>Spermatophyta</taxon>
        <taxon>Magnoliopsida</taxon>
        <taxon>eudicotyledons</taxon>
        <taxon>Gunneridae</taxon>
        <taxon>Pentapetalae</taxon>
        <taxon>asterids</taxon>
        <taxon>lamiids</taxon>
        <taxon>Lamiales</taxon>
        <taxon>Pedaliaceae</taxon>
        <taxon>Sesamum</taxon>
    </lineage>
</organism>